<dbReference type="PROSITE" id="PS00973">
    <property type="entry name" value="USP_2"/>
    <property type="match status" value="1"/>
</dbReference>
<name>A0A9P6LR12_9FUNG</name>
<accession>A0A9P6LR12</accession>
<dbReference type="GO" id="GO:0004843">
    <property type="term" value="F:cysteine-type deubiquitinase activity"/>
    <property type="evidence" value="ECO:0007669"/>
    <property type="project" value="InterPro"/>
</dbReference>
<comment type="caution">
    <text evidence="2">The sequence shown here is derived from an EMBL/GenBank/DDBJ whole genome shotgun (WGS) entry which is preliminary data.</text>
</comment>
<gene>
    <name evidence="2" type="ORF">BGZ65_000021</name>
</gene>
<dbReference type="Gene3D" id="3.90.70.10">
    <property type="entry name" value="Cysteine proteinases"/>
    <property type="match status" value="1"/>
</dbReference>
<dbReference type="EMBL" id="JAAAHW010011859">
    <property type="protein sequence ID" value="KAF9917051.1"/>
    <property type="molecule type" value="Genomic_DNA"/>
</dbReference>
<reference evidence="2" key="1">
    <citation type="journal article" date="2020" name="Fungal Divers.">
        <title>Resolving the Mortierellaceae phylogeny through synthesis of multi-gene phylogenetics and phylogenomics.</title>
        <authorList>
            <person name="Vandepol N."/>
            <person name="Liber J."/>
            <person name="Desiro A."/>
            <person name="Na H."/>
            <person name="Kennedy M."/>
            <person name="Barry K."/>
            <person name="Grigoriev I.V."/>
            <person name="Miller A.N."/>
            <person name="O'Donnell K."/>
            <person name="Stajich J.E."/>
            <person name="Bonito G."/>
        </authorList>
    </citation>
    <scope>NUCLEOTIDE SEQUENCE</scope>
    <source>
        <strain evidence="2">MES-2147</strain>
    </source>
</reference>
<dbReference type="InterPro" id="IPR038765">
    <property type="entry name" value="Papain-like_cys_pep_sf"/>
</dbReference>
<dbReference type="AlphaFoldDB" id="A0A9P6LR12"/>
<sequence>MDYIGEMLHECCQYVSQSYVDTLHGLLNIYMRTIFECKSCRASQHSLQRLSYQTHVGFLIDKAEDLTRKTGAKYTLFTGLRNKIEDMGDFQFSCCPFKDVNISRGIIQLPRILMISACINLTGQKDMRRFYSEDTLDFGDFVATDGSFTGNSTTYELRAIVIHCGDPGSGHFYVFIKKRMELEK</sequence>
<dbReference type="CDD" id="cd02257">
    <property type="entry name" value="Peptidase_C19"/>
    <property type="match status" value="1"/>
</dbReference>
<dbReference type="SUPFAM" id="SSF54001">
    <property type="entry name" value="Cysteine proteinases"/>
    <property type="match status" value="1"/>
</dbReference>
<protein>
    <recommendedName>
        <fullName evidence="1">USP domain-containing protein</fullName>
    </recommendedName>
</protein>
<feature type="domain" description="USP" evidence="1">
    <location>
        <begin position="1"/>
        <end position="184"/>
    </location>
</feature>
<dbReference type="Pfam" id="PF00443">
    <property type="entry name" value="UCH"/>
    <property type="match status" value="1"/>
</dbReference>
<dbReference type="Proteomes" id="UP000749646">
    <property type="component" value="Unassembled WGS sequence"/>
</dbReference>
<evidence type="ECO:0000313" key="2">
    <source>
        <dbReference type="EMBL" id="KAF9917051.1"/>
    </source>
</evidence>
<dbReference type="InterPro" id="IPR001394">
    <property type="entry name" value="Peptidase_C19_UCH"/>
</dbReference>
<dbReference type="GO" id="GO:0016579">
    <property type="term" value="P:protein deubiquitination"/>
    <property type="evidence" value="ECO:0007669"/>
    <property type="project" value="InterPro"/>
</dbReference>
<dbReference type="OrthoDB" id="420187at2759"/>
<evidence type="ECO:0000259" key="1">
    <source>
        <dbReference type="PROSITE" id="PS50235"/>
    </source>
</evidence>
<dbReference type="PROSITE" id="PS50235">
    <property type="entry name" value="USP_3"/>
    <property type="match status" value="1"/>
</dbReference>
<keyword evidence="3" id="KW-1185">Reference proteome</keyword>
<proteinExistence type="predicted"/>
<evidence type="ECO:0000313" key="3">
    <source>
        <dbReference type="Proteomes" id="UP000749646"/>
    </source>
</evidence>
<dbReference type="InterPro" id="IPR028889">
    <property type="entry name" value="USP"/>
</dbReference>
<feature type="non-terminal residue" evidence="2">
    <location>
        <position position="1"/>
    </location>
</feature>
<organism evidence="2 3">
    <name type="scientific">Modicella reniformis</name>
    <dbReference type="NCBI Taxonomy" id="1440133"/>
    <lineage>
        <taxon>Eukaryota</taxon>
        <taxon>Fungi</taxon>
        <taxon>Fungi incertae sedis</taxon>
        <taxon>Mucoromycota</taxon>
        <taxon>Mortierellomycotina</taxon>
        <taxon>Mortierellomycetes</taxon>
        <taxon>Mortierellales</taxon>
        <taxon>Mortierellaceae</taxon>
        <taxon>Modicella</taxon>
    </lineage>
</organism>
<dbReference type="InterPro" id="IPR018200">
    <property type="entry name" value="USP_CS"/>
</dbReference>